<dbReference type="AlphaFoldDB" id="A0A9P9AT95"/>
<name>A0A9P9AT95_9HYPO</name>
<dbReference type="GO" id="GO:0016836">
    <property type="term" value="F:hydro-lyase activity"/>
    <property type="evidence" value="ECO:0007669"/>
    <property type="project" value="UniProtKB-ARBA"/>
</dbReference>
<dbReference type="InterPro" id="IPR029045">
    <property type="entry name" value="ClpP/crotonase-like_dom_sf"/>
</dbReference>
<protein>
    <submittedName>
        <fullName evidence="4">ClpP/crotonase-like domain-containing protein</fullName>
    </submittedName>
</protein>
<dbReference type="PANTHER" id="PTHR11941:SF166">
    <property type="entry name" value="ENOYL-COA HYDRATASE_ISOMERASE FAMILY PROTEIN (AFU_ORTHOLOGUE AFUA_8G01210)"/>
    <property type="match status" value="1"/>
</dbReference>
<proteinExistence type="inferred from homology"/>
<evidence type="ECO:0000256" key="3">
    <source>
        <dbReference type="RuleBase" id="RU003707"/>
    </source>
</evidence>
<dbReference type="PANTHER" id="PTHR11941">
    <property type="entry name" value="ENOYL-COA HYDRATASE-RELATED"/>
    <property type="match status" value="1"/>
</dbReference>
<dbReference type="InterPro" id="IPR018376">
    <property type="entry name" value="Enoyl-CoA_hyd/isom_CS"/>
</dbReference>
<evidence type="ECO:0000313" key="5">
    <source>
        <dbReference type="Proteomes" id="UP000777438"/>
    </source>
</evidence>
<dbReference type="Gene3D" id="1.10.12.10">
    <property type="entry name" value="Lyase 2-enoyl-coa Hydratase, Chain A, domain 2"/>
    <property type="match status" value="1"/>
</dbReference>
<reference evidence="4 5" key="1">
    <citation type="journal article" date="2021" name="Nat. Commun.">
        <title>Genetic determinants of endophytism in the Arabidopsis root mycobiome.</title>
        <authorList>
            <person name="Mesny F."/>
            <person name="Miyauchi S."/>
            <person name="Thiergart T."/>
            <person name="Pickel B."/>
            <person name="Atanasova L."/>
            <person name="Karlsson M."/>
            <person name="Huettel B."/>
            <person name="Barry K.W."/>
            <person name="Haridas S."/>
            <person name="Chen C."/>
            <person name="Bauer D."/>
            <person name="Andreopoulos W."/>
            <person name="Pangilinan J."/>
            <person name="LaButti K."/>
            <person name="Riley R."/>
            <person name="Lipzen A."/>
            <person name="Clum A."/>
            <person name="Drula E."/>
            <person name="Henrissat B."/>
            <person name="Kohler A."/>
            <person name="Grigoriev I.V."/>
            <person name="Martin F.M."/>
            <person name="Hacquard S."/>
        </authorList>
    </citation>
    <scope>NUCLEOTIDE SEQUENCE [LARGE SCALE GENOMIC DNA]</scope>
    <source>
        <strain evidence="4 5">MPI-CAGE-CH-0241</strain>
    </source>
</reference>
<dbReference type="InterPro" id="IPR014748">
    <property type="entry name" value="Enoyl-CoA_hydra_C"/>
</dbReference>
<keyword evidence="2" id="KW-0456">Lyase</keyword>
<dbReference type="InterPro" id="IPR001753">
    <property type="entry name" value="Enoyl-CoA_hydra/iso"/>
</dbReference>
<dbReference type="Gene3D" id="3.90.226.10">
    <property type="entry name" value="2-enoyl-CoA Hydratase, Chain A, domain 1"/>
    <property type="match status" value="1"/>
</dbReference>
<dbReference type="FunFam" id="1.10.12.10:FF:000001">
    <property type="entry name" value="Probable enoyl-CoA hydratase, mitochondrial"/>
    <property type="match status" value="1"/>
</dbReference>
<dbReference type="OrthoDB" id="2018133at2759"/>
<dbReference type="PROSITE" id="PS00166">
    <property type="entry name" value="ENOYL_COA_HYDRATASE"/>
    <property type="match status" value="1"/>
</dbReference>
<dbReference type="GO" id="GO:0006635">
    <property type="term" value="P:fatty acid beta-oxidation"/>
    <property type="evidence" value="ECO:0007669"/>
    <property type="project" value="TreeGrafter"/>
</dbReference>
<evidence type="ECO:0000313" key="4">
    <source>
        <dbReference type="EMBL" id="KAH6894680.1"/>
    </source>
</evidence>
<evidence type="ECO:0000256" key="1">
    <source>
        <dbReference type="ARBA" id="ARBA00005254"/>
    </source>
</evidence>
<dbReference type="CDD" id="cd06558">
    <property type="entry name" value="crotonase-like"/>
    <property type="match status" value="1"/>
</dbReference>
<dbReference type="SUPFAM" id="SSF52096">
    <property type="entry name" value="ClpP/crotonase"/>
    <property type="match status" value="1"/>
</dbReference>
<dbReference type="Proteomes" id="UP000777438">
    <property type="component" value="Unassembled WGS sequence"/>
</dbReference>
<dbReference type="GO" id="GO:0005739">
    <property type="term" value="C:mitochondrion"/>
    <property type="evidence" value="ECO:0007669"/>
    <property type="project" value="TreeGrafter"/>
</dbReference>
<organism evidence="4 5">
    <name type="scientific">Thelonectria olida</name>
    <dbReference type="NCBI Taxonomy" id="1576542"/>
    <lineage>
        <taxon>Eukaryota</taxon>
        <taxon>Fungi</taxon>
        <taxon>Dikarya</taxon>
        <taxon>Ascomycota</taxon>
        <taxon>Pezizomycotina</taxon>
        <taxon>Sordariomycetes</taxon>
        <taxon>Hypocreomycetidae</taxon>
        <taxon>Hypocreales</taxon>
        <taxon>Nectriaceae</taxon>
        <taxon>Thelonectria</taxon>
    </lineage>
</organism>
<dbReference type="FunFam" id="3.90.226.10:FF:000009">
    <property type="entry name" value="Carnitinyl-CoA dehydratase"/>
    <property type="match status" value="1"/>
</dbReference>
<dbReference type="EMBL" id="JAGPYM010000005">
    <property type="protein sequence ID" value="KAH6894680.1"/>
    <property type="molecule type" value="Genomic_DNA"/>
</dbReference>
<sequence>MARVFEPTKHQLTRLVPLLYSTSKSSSTKIPIGSSVIFNLHGPAYDSPPSCSSSLPSSAHRLSFCLLFVRNLTMSQELVNDFTPAEGVRVLAFNRPTKRNALSEELISVFLQKLSLASADKAVRAIIVTGSDTFFSAGADIKEIAALDAEAARGCRYLGNLCAGMSAVRKPLLAAIEGMALGGGFEVALMCDLMFASSSSHFGLPEVTIGLIPGAGGTQRLTNAVGKFKAMQMILLGASISADEALSAGLVSQLFDAGTVLENAIKIASRLAALSPTALSLAKEAVSRSDELGRDDEFERSLYYFAFGTKDKDEGVKAFLEKRSPVWKHE</sequence>
<comment type="caution">
    <text evidence="4">The sequence shown here is derived from an EMBL/GenBank/DDBJ whole genome shotgun (WGS) entry which is preliminary data.</text>
</comment>
<comment type="similarity">
    <text evidence="1 3">Belongs to the enoyl-CoA hydratase/isomerase family.</text>
</comment>
<accession>A0A9P9AT95</accession>
<evidence type="ECO:0000256" key="2">
    <source>
        <dbReference type="ARBA" id="ARBA00023239"/>
    </source>
</evidence>
<dbReference type="Pfam" id="PF00378">
    <property type="entry name" value="ECH_1"/>
    <property type="match status" value="1"/>
</dbReference>
<gene>
    <name evidence="4" type="ORF">B0T10DRAFT_480944</name>
</gene>
<keyword evidence="5" id="KW-1185">Reference proteome</keyword>